<reference evidence="1" key="1">
    <citation type="submission" date="2014-11" db="EMBL/GenBank/DDBJ databases">
        <authorList>
            <person name="Amaro Gonzalez C."/>
        </authorList>
    </citation>
    <scope>NUCLEOTIDE SEQUENCE</scope>
</reference>
<accession>A0A0E9W520</accession>
<sequence length="52" mass="5839">MAPTSSIKPSLSRGGCYSKECTNSILMSITLDEILDARHPQTFGHEVYIYIY</sequence>
<evidence type="ECO:0000313" key="1">
    <source>
        <dbReference type="EMBL" id="JAH84690.1"/>
    </source>
</evidence>
<protein>
    <submittedName>
        <fullName evidence="1">Uncharacterized protein</fullName>
    </submittedName>
</protein>
<proteinExistence type="predicted"/>
<dbReference type="AlphaFoldDB" id="A0A0E9W520"/>
<organism evidence="1">
    <name type="scientific">Anguilla anguilla</name>
    <name type="common">European freshwater eel</name>
    <name type="synonym">Muraena anguilla</name>
    <dbReference type="NCBI Taxonomy" id="7936"/>
    <lineage>
        <taxon>Eukaryota</taxon>
        <taxon>Metazoa</taxon>
        <taxon>Chordata</taxon>
        <taxon>Craniata</taxon>
        <taxon>Vertebrata</taxon>
        <taxon>Euteleostomi</taxon>
        <taxon>Actinopterygii</taxon>
        <taxon>Neopterygii</taxon>
        <taxon>Teleostei</taxon>
        <taxon>Anguilliformes</taxon>
        <taxon>Anguillidae</taxon>
        <taxon>Anguilla</taxon>
    </lineage>
</organism>
<name>A0A0E9W520_ANGAN</name>
<dbReference type="EMBL" id="GBXM01023887">
    <property type="protein sequence ID" value="JAH84690.1"/>
    <property type="molecule type" value="Transcribed_RNA"/>
</dbReference>
<reference evidence="1" key="2">
    <citation type="journal article" date="2015" name="Fish Shellfish Immunol.">
        <title>Early steps in the European eel (Anguilla anguilla)-Vibrio vulnificus interaction in the gills: Role of the RtxA13 toxin.</title>
        <authorList>
            <person name="Callol A."/>
            <person name="Pajuelo D."/>
            <person name="Ebbesson L."/>
            <person name="Teles M."/>
            <person name="MacKenzie S."/>
            <person name="Amaro C."/>
        </authorList>
    </citation>
    <scope>NUCLEOTIDE SEQUENCE</scope>
</reference>